<dbReference type="HOGENOM" id="CLU_1583803_0_0_0"/>
<dbReference type="Proteomes" id="UP000007718">
    <property type="component" value="Plasmid pDEIPR04"/>
</dbReference>
<gene>
    <name evidence="1" type="ordered locus">Deipr_2704</name>
</gene>
<evidence type="ECO:0000313" key="1">
    <source>
        <dbReference type="EMBL" id="ADY27804.1"/>
    </source>
</evidence>
<dbReference type="InterPro" id="IPR018841">
    <property type="entry name" value="DUF2442"/>
</dbReference>
<dbReference type="InterPro" id="IPR036782">
    <property type="entry name" value="NE0471-like_N"/>
</dbReference>
<evidence type="ECO:0008006" key="3">
    <source>
        <dbReference type="Google" id="ProtNLM"/>
    </source>
</evidence>
<keyword evidence="1" id="KW-0614">Plasmid</keyword>
<dbReference type="Gene3D" id="1.10.260.40">
    <property type="entry name" value="lambda repressor-like DNA-binding domains"/>
    <property type="match status" value="1"/>
</dbReference>
<dbReference type="KEGG" id="dpt:Deipr_2704"/>
<reference evidence="1 2" key="2">
    <citation type="journal article" date="2012" name="Stand. Genomic Sci.">
        <title>Complete genome sequence of the orange-red pigmented, radioresistant Deinococcus proteolyticus type strain (MRP(T)).</title>
        <authorList>
            <person name="Copeland A."/>
            <person name="Zeytun A."/>
            <person name="Yassawong M."/>
            <person name="Nolan M."/>
            <person name="Lucas S."/>
            <person name="Hammon N."/>
            <person name="Deshpande S."/>
            <person name="Cheng J.F."/>
            <person name="Han C."/>
            <person name="Tapia R."/>
            <person name="Goodwin L.A."/>
            <person name="Pitluck S."/>
            <person name="Mavromatis K."/>
            <person name="Liolios K."/>
            <person name="Pagani I."/>
            <person name="Ivanova N."/>
            <person name="Mikhailova N."/>
            <person name="Pati A."/>
            <person name="Chen A."/>
            <person name="Palaniappan K."/>
            <person name="Land M."/>
            <person name="Hauser L."/>
            <person name="Jeffries C.D."/>
            <person name="Brambilla E.M."/>
            <person name="Rohde M."/>
            <person name="Sikorski J."/>
            <person name="Pukall R."/>
            <person name="Goker M."/>
            <person name="Detter J.C."/>
            <person name="Woyke T."/>
            <person name="Bristow J."/>
            <person name="Eisen J.A."/>
            <person name="Markowitz V."/>
            <person name="Hugenholtz P."/>
            <person name="Kyrpides N.C."/>
            <person name="Klenk H.P."/>
            <person name="Lapidus A."/>
        </authorList>
    </citation>
    <scope>NUCLEOTIDE SEQUENCE [LARGE SCALE GENOMIC DNA]</scope>
    <source>
        <strain evidence="2">ATCC 35074 / DSM 20540 / JCM 6276 / NBRC 101906 / NCIMB 13154 / VKM Ac-1939 / CCM 2703 / MRP</strain>
        <plasmid evidence="2">Plasmid pDEIPR04</plasmid>
    </source>
</reference>
<reference evidence="2" key="1">
    <citation type="submission" date="2011-02" db="EMBL/GenBank/DDBJ databases">
        <title>The complete sequence of plasmid4 of Deinococcus proteolyticus DSM 20540.</title>
        <authorList>
            <consortium name="US DOE Joint Genome Institute (JGI-PGF)"/>
            <person name="Lucas S."/>
            <person name="Copeland A."/>
            <person name="Lapidus A."/>
            <person name="Bruce D."/>
            <person name="Goodwin L."/>
            <person name="Pitluck S."/>
            <person name="Kyrpides N."/>
            <person name="Mavromatis K."/>
            <person name="Pagani I."/>
            <person name="Ivanova N."/>
            <person name="Ovchinnikova G."/>
            <person name="Zeytun A."/>
            <person name="Detter J.C."/>
            <person name="Han C."/>
            <person name="Land M."/>
            <person name="Hauser L."/>
            <person name="Markowitz V."/>
            <person name="Cheng J.-F."/>
            <person name="Hugenholtz P."/>
            <person name="Woyke T."/>
            <person name="Wu D."/>
            <person name="Pukall R."/>
            <person name="Steenblock K."/>
            <person name="Brambilla E."/>
            <person name="Klenk H.-P."/>
            <person name="Eisen J.A."/>
        </authorList>
    </citation>
    <scope>NUCLEOTIDE SEQUENCE [LARGE SCALE GENOMIC DNA]</scope>
    <source>
        <strain evidence="2">ATCC 35074 / DSM 20540 / JCM 6276 / NBRC 101906 / NCIMB 13154 / VKM Ac-1939 / CCM 2703 / MRP</strain>
        <plasmid evidence="2">Plasmid pDEIPR04</plasmid>
    </source>
</reference>
<dbReference type="CDD" id="cd00093">
    <property type="entry name" value="HTH_XRE"/>
    <property type="match status" value="1"/>
</dbReference>
<dbReference type="SUPFAM" id="SSF47413">
    <property type="entry name" value="lambda repressor-like DNA-binding domains"/>
    <property type="match status" value="1"/>
</dbReference>
<dbReference type="Gene3D" id="3.30.2020.10">
    <property type="entry name" value="NE0471-like N-terminal domain"/>
    <property type="match status" value="1"/>
</dbReference>
<dbReference type="EMBL" id="CP002540">
    <property type="protein sequence ID" value="ADY27804.1"/>
    <property type="molecule type" value="Genomic_DNA"/>
</dbReference>
<evidence type="ECO:0000313" key="2">
    <source>
        <dbReference type="Proteomes" id="UP000007718"/>
    </source>
</evidence>
<dbReference type="GO" id="GO:0003677">
    <property type="term" value="F:DNA binding"/>
    <property type="evidence" value="ECO:0007669"/>
    <property type="project" value="InterPro"/>
</dbReference>
<organism evidence="1 2">
    <name type="scientific">Deinococcus proteolyticus (strain ATCC 35074 / DSM 20540 / JCM 6276 / NBRC 101906 / NCIMB 13154 / VKM Ac-1939 / CCM 2703 / MRP)</name>
    <dbReference type="NCBI Taxonomy" id="693977"/>
    <lineage>
        <taxon>Bacteria</taxon>
        <taxon>Thermotogati</taxon>
        <taxon>Deinococcota</taxon>
        <taxon>Deinococci</taxon>
        <taxon>Deinococcales</taxon>
        <taxon>Deinococcaceae</taxon>
        <taxon>Deinococcus</taxon>
    </lineage>
</organism>
<sequence>MKKITAVSAGEGYTLHLTFEDGVRVHADISRLMERPGVFAPLQDRAYFEGVRCGPRGRSVTWEDGQDLDPDVFYMEDTDPRKPTNIRTLSRTAPRANPLSEQLRELVAASGESQAEIARRAGMPQQSLSRLLDPDYTGHSWSSVERVAQALGREIKVEFQPLKTGTHS</sequence>
<dbReference type="Pfam" id="PF10387">
    <property type="entry name" value="DUF2442"/>
    <property type="match status" value="1"/>
</dbReference>
<dbReference type="OrthoDB" id="6935755at2"/>
<accession>F0RR95</accession>
<dbReference type="Pfam" id="PF13560">
    <property type="entry name" value="HTH_31"/>
    <property type="match status" value="1"/>
</dbReference>
<proteinExistence type="predicted"/>
<dbReference type="AlphaFoldDB" id="F0RR95"/>
<dbReference type="InterPro" id="IPR010982">
    <property type="entry name" value="Lambda_DNA-bd_dom_sf"/>
</dbReference>
<dbReference type="RefSeq" id="WP_013616048.1">
    <property type="nucleotide sequence ID" value="NC_015163.1"/>
</dbReference>
<dbReference type="InterPro" id="IPR001387">
    <property type="entry name" value="Cro/C1-type_HTH"/>
</dbReference>
<dbReference type="SUPFAM" id="SSF143880">
    <property type="entry name" value="NE0471 N-terminal domain-like"/>
    <property type="match status" value="1"/>
</dbReference>
<name>F0RR95_DEIPM</name>
<keyword evidence="2" id="KW-1185">Reference proteome</keyword>
<protein>
    <recommendedName>
        <fullName evidence="3">Helix-turn-helix domain protein</fullName>
    </recommendedName>
</protein>
<geneLocation type="plasmid" evidence="1 2">
    <name>pDEIPR04</name>
</geneLocation>